<sequence length="575" mass="61541">MGVNDRLPDFGSGGDAGLVGRMIDGILLGAQPLLVAFFLWRALDADPAPAALWCIIALAGTAILRRLLLWPASRRLYALAYGGGVRMRRAILAHLVGMPLGAFRAIGGGKVMQAVSEDILWLENHASHTRPEIVANAAVLAVCLVGAVVVWPVTGLSAIFGMAIGLALLSFARRRLAVGLERRARSLAEVSLVLQEQAEGVAVLRAFADGADADGVFARAVERLRDGAWRGVRKITPIAVLFRMVIDLSAALAIFLAVFTFGDASHADAARLAISALLVVCATVPARNFASLSAMLELARIGRANVRELLAVPLTPTGRDGSPEAFDVHYENVSFTHRGRTAPALEDITFKAAQGEMTVLIGANGSGKTTCMQLLMRFWEPDRGRILIGGRDIRDIDSRALSTIIAPVFQEALLFDDTIGDNIRVGRPSASDEEVEAAARAAAIHDVILGFERGYQTRVGALGARLSGGERQRMCIARAILKDAPIVILDEATSALDPENEEAIQRAIAALAAGRSLFVIAHDLASIVAADRIVLLDGGRIEASGSHEALLVSSPTYRRLWRRSAEMRRWKMAQS</sequence>
<evidence type="ECO:0000256" key="2">
    <source>
        <dbReference type="ARBA" id="ARBA00005417"/>
    </source>
</evidence>
<keyword evidence="4" id="KW-0547">Nucleotide-binding</keyword>
<dbReference type="PROSITE" id="PS50893">
    <property type="entry name" value="ABC_TRANSPORTER_2"/>
    <property type="match status" value="1"/>
</dbReference>
<evidence type="ECO:0000313" key="11">
    <source>
        <dbReference type="EMBL" id="MDO6121739.1"/>
    </source>
</evidence>
<evidence type="ECO:0000256" key="3">
    <source>
        <dbReference type="ARBA" id="ARBA00022692"/>
    </source>
</evidence>
<dbReference type="Proteomes" id="UP001177080">
    <property type="component" value="Unassembled WGS sequence"/>
</dbReference>
<comment type="caution">
    <text evidence="11">The sequence shown here is derived from an EMBL/GenBank/DDBJ whole genome shotgun (WGS) entry which is preliminary data.</text>
</comment>
<dbReference type="InterPro" id="IPR003593">
    <property type="entry name" value="AAA+_ATPase"/>
</dbReference>
<dbReference type="EMBL" id="WHSC02000005">
    <property type="protein sequence ID" value="MDO6121739.1"/>
    <property type="molecule type" value="Genomic_DNA"/>
</dbReference>
<dbReference type="PROSITE" id="PS50929">
    <property type="entry name" value="ABC_TM1F"/>
    <property type="match status" value="1"/>
</dbReference>
<keyword evidence="3 8" id="KW-0812">Transmembrane</keyword>
<dbReference type="SUPFAM" id="SSF52540">
    <property type="entry name" value="P-loop containing nucleoside triphosphate hydrolases"/>
    <property type="match status" value="1"/>
</dbReference>
<evidence type="ECO:0000259" key="10">
    <source>
        <dbReference type="PROSITE" id="PS50929"/>
    </source>
</evidence>
<evidence type="ECO:0000256" key="7">
    <source>
        <dbReference type="ARBA" id="ARBA00023136"/>
    </source>
</evidence>
<dbReference type="PANTHER" id="PTHR24221">
    <property type="entry name" value="ATP-BINDING CASSETTE SUB-FAMILY B"/>
    <property type="match status" value="1"/>
</dbReference>
<evidence type="ECO:0000256" key="5">
    <source>
        <dbReference type="ARBA" id="ARBA00022840"/>
    </source>
</evidence>
<feature type="transmembrane region" description="Helical" evidence="8">
    <location>
        <begin position="240"/>
        <end position="260"/>
    </location>
</feature>
<reference evidence="11" key="1">
    <citation type="submission" date="2022-04" db="EMBL/GenBank/DDBJ databases">
        <title>Shinella lacus sp. nov., a novel member of the genus Shinella from water.</title>
        <authorList>
            <person name="Deng Y."/>
        </authorList>
    </citation>
    <scope>NUCLEOTIDE SEQUENCE</scope>
    <source>
        <strain evidence="11">JCM 31239</strain>
    </source>
</reference>
<feature type="transmembrane region" description="Helical" evidence="8">
    <location>
        <begin position="157"/>
        <end position="176"/>
    </location>
</feature>
<feature type="domain" description="ABC transporter" evidence="9">
    <location>
        <begin position="328"/>
        <end position="563"/>
    </location>
</feature>
<dbReference type="InterPro" id="IPR003439">
    <property type="entry name" value="ABC_transporter-like_ATP-bd"/>
</dbReference>
<keyword evidence="7 8" id="KW-0472">Membrane</keyword>
<gene>
    <name evidence="11" type="ORF">GB928_011150</name>
</gene>
<dbReference type="GO" id="GO:0005524">
    <property type="term" value="F:ATP binding"/>
    <property type="evidence" value="ECO:0007669"/>
    <property type="project" value="UniProtKB-KW"/>
</dbReference>
<dbReference type="InterPro" id="IPR011527">
    <property type="entry name" value="ABC1_TM_dom"/>
</dbReference>
<proteinExistence type="inferred from homology"/>
<name>A0ABT8XDB7_9HYPH</name>
<evidence type="ECO:0000256" key="4">
    <source>
        <dbReference type="ARBA" id="ARBA00022741"/>
    </source>
</evidence>
<dbReference type="RefSeq" id="WP_244762283.1">
    <property type="nucleotide sequence ID" value="NZ_JALJCJ010000005.1"/>
</dbReference>
<feature type="transmembrane region" description="Helical" evidence="8">
    <location>
        <begin position="49"/>
        <end position="68"/>
    </location>
</feature>
<dbReference type="InterPro" id="IPR039421">
    <property type="entry name" value="Type_1_exporter"/>
</dbReference>
<dbReference type="InterPro" id="IPR017871">
    <property type="entry name" value="ABC_transporter-like_CS"/>
</dbReference>
<keyword evidence="12" id="KW-1185">Reference proteome</keyword>
<dbReference type="SMART" id="SM00382">
    <property type="entry name" value="AAA"/>
    <property type="match status" value="1"/>
</dbReference>
<organism evidence="11 12">
    <name type="scientific">Shinella curvata</name>
    <dbReference type="NCBI Taxonomy" id="1817964"/>
    <lineage>
        <taxon>Bacteria</taxon>
        <taxon>Pseudomonadati</taxon>
        <taxon>Pseudomonadota</taxon>
        <taxon>Alphaproteobacteria</taxon>
        <taxon>Hyphomicrobiales</taxon>
        <taxon>Rhizobiaceae</taxon>
        <taxon>Shinella</taxon>
    </lineage>
</organism>
<evidence type="ECO:0000259" key="9">
    <source>
        <dbReference type="PROSITE" id="PS50893"/>
    </source>
</evidence>
<dbReference type="PANTHER" id="PTHR24221:SF654">
    <property type="entry name" value="ATP-BINDING CASSETTE SUB-FAMILY B MEMBER 6"/>
    <property type="match status" value="1"/>
</dbReference>
<evidence type="ECO:0000256" key="8">
    <source>
        <dbReference type="SAM" id="Phobius"/>
    </source>
</evidence>
<evidence type="ECO:0000313" key="12">
    <source>
        <dbReference type="Proteomes" id="UP001177080"/>
    </source>
</evidence>
<feature type="domain" description="ABC transmembrane type-1" evidence="10">
    <location>
        <begin position="16"/>
        <end position="298"/>
    </location>
</feature>
<keyword evidence="5 11" id="KW-0067">ATP-binding</keyword>
<dbReference type="Pfam" id="PF00005">
    <property type="entry name" value="ABC_tran"/>
    <property type="match status" value="1"/>
</dbReference>
<dbReference type="Pfam" id="PF00664">
    <property type="entry name" value="ABC_membrane"/>
    <property type="match status" value="1"/>
</dbReference>
<accession>A0ABT8XDB7</accession>
<dbReference type="Gene3D" id="3.40.50.300">
    <property type="entry name" value="P-loop containing nucleotide triphosphate hydrolases"/>
    <property type="match status" value="1"/>
</dbReference>
<dbReference type="InterPro" id="IPR027417">
    <property type="entry name" value="P-loop_NTPase"/>
</dbReference>
<dbReference type="Gene3D" id="1.20.1560.10">
    <property type="entry name" value="ABC transporter type 1, transmembrane domain"/>
    <property type="match status" value="1"/>
</dbReference>
<evidence type="ECO:0000256" key="1">
    <source>
        <dbReference type="ARBA" id="ARBA00004651"/>
    </source>
</evidence>
<dbReference type="InterPro" id="IPR036640">
    <property type="entry name" value="ABC1_TM_sf"/>
</dbReference>
<protein>
    <submittedName>
        <fullName evidence="11">ABC transporter ATP-binding protein/permease</fullName>
    </submittedName>
</protein>
<evidence type="ECO:0000256" key="6">
    <source>
        <dbReference type="ARBA" id="ARBA00022989"/>
    </source>
</evidence>
<comment type="similarity">
    <text evidence="2">Belongs to the ABC transporter superfamily.</text>
</comment>
<keyword evidence="6 8" id="KW-1133">Transmembrane helix</keyword>
<comment type="subcellular location">
    <subcellularLocation>
        <location evidence="1">Cell membrane</location>
        <topology evidence="1">Multi-pass membrane protein</topology>
    </subcellularLocation>
</comment>
<dbReference type="SUPFAM" id="SSF90123">
    <property type="entry name" value="ABC transporter transmembrane region"/>
    <property type="match status" value="1"/>
</dbReference>
<dbReference type="PROSITE" id="PS00211">
    <property type="entry name" value="ABC_TRANSPORTER_1"/>
    <property type="match status" value="1"/>
</dbReference>